<dbReference type="AlphaFoldDB" id="A0A1Y2MCL3"/>
<feature type="domain" description="Zn(2)-C6 fungal-type" evidence="3">
    <location>
        <begin position="14"/>
        <end position="42"/>
    </location>
</feature>
<comment type="subcellular location">
    <subcellularLocation>
        <location evidence="1">Nucleus</location>
    </subcellularLocation>
</comment>
<dbReference type="EMBL" id="KZ107838">
    <property type="protein sequence ID" value="OSS53810.1"/>
    <property type="molecule type" value="Genomic_DNA"/>
</dbReference>
<dbReference type="InterPro" id="IPR021858">
    <property type="entry name" value="Fun_TF"/>
</dbReference>
<accession>A0A1Y2MCL3</accession>
<protein>
    <recommendedName>
        <fullName evidence="3">Zn(2)-C6 fungal-type domain-containing protein</fullName>
    </recommendedName>
</protein>
<dbReference type="GO" id="GO:0000976">
    <property type="term" value="F:transcription cis-regulatory region binding"/>
    <property type="evidence" value="ECO:0007669"/>
    <property type="project" value="TreeGrafter"/>
</dbReference>
<evidence type="ECO:0000313" key="5">
    <source>
        <dbReference type="Proteomes" id="UP000193240"/>
    </source>
</evidence>
<dbReference type="Proteomes" id="UP000193240">
    <property type="component" value="Unassembled WGS sequence"/>
</dbReference>
<dbReference type="OMA" id="CFERPYC"/>
<dbReference type="GO" id="GO:0008270">
    <property type="term" value="F:zinc ion binding"/>
    <property type="evidence" value="ECO:0007669"/>
    <property type="project" value="InterPro"/>
</dbReference>
<dbReference type="GO" id="GO:0045944">
    <property type="term" value="P:positive regulation of transcription by RNA polymerase II"/>
    <property type="evidence" value="ECO:0007669"/>
    <property type="project" value="TreeGrafter"/>
</dbReference>
<dbReference type="InterPro" id="IPR001138">
    <property type="entry name" value="Zn2Cys6_DnaBD"/>
</dbReference>
<dbReference type="InterPro" id="IPR036864">
    <property type="entry name" value="Zn2-C6_fun-type_DNA-bd_sf"/>
</dbReference>
<evidence type="ECO:0000313" key="4">
    <source>
        <dbReference type="EMBL" id="OSS53810.1"/>
    </source>
</evidence>
<keyword evidence="2" id="KW-0539">Nucleus</keyword>
<dbReference type="PANTHER" id="PTHR37534:SF48">
    <property type="entry name" value="FINGER DOMAIN PROTEIN, PUTATIVE-RELATED"/>
    <property type="match status" value="1"/>
</dbReference>
<name>A0A1Y2MCL3_EPING</name>
<evidence type="ECO:0000256" key="2">
    <source>
        <dbReference type="ARBA" id="ARBA00023242"/>
    </source>
</evidence>
<dbReference type="Gene3D" id="4.10.240.10">
    <property type="entry name" value="Zn(2)-C6 fungal-type DNA-binding domain"/>
    <property type="match status" value="1"/>
</dbReference>
<dbReference type="Pfam" id="PF11951">
    <property type="entry name" value="Fungal_trans_2"/>
    <property type="match status" value="1"/>
</dbReference>
<dbReference type="PANTHER" id="PTHR37534">
    <property type="entry name" value="TRANSCRIPTIONAL ACTIVATOR PROTEIN UGA3"/>
    <property type="match status" value="1"/>
</dbReference>
<evidence type="ECO:0000256" key="1">
    <source>
        <dbReference type="ARBA" id="ARBA00004123"/>
    </source>
</evidence>
<gene>
    <name evidence="4" type="ORF">B5807_00743</name>
</gene>
<dbReference type="SUPFAM" id="SSF57701">
    <property type="entry name" value="Zn2/Cys6 DNA-binding domain"/>
    <property type="match status" value="1"/>
</dbReference>
<dbReference type="InParanoid" id="A0A1Y2MCL3"/>
<reference evidence="4 5" key="1">
    <citation type="journal article" date="2017" name="Genome Announc.">
        <title>Genome sequence of the saprophytic ascomycete Epicoccum nigrum ICMP 19927 strain isolated from New Zealand.</title>
        <authorList>
            <person name="Fokin M."/>
            <person name="Fleetwood D."/>
            <person name="Weir B.S."/>
            <person name="Villas-Boas S.G."/>
        </authorList>
    </citation>
    <scope>NUCLEOTIDE SEQUENCE [LARGE SCALE GENOMIC DNA]</scope>
    <source>
        <strain evidence="4 5">ICMP 19927</strain>
    </source>
</reference>
<dbReference type="CDD" id="cd00067">
    <property type="entry name" value="GAL4"/>
    <property type="match status" value="1"/>
</dbReference>
<evidence type="ECO:0000259" key="3">
    <source>
        <dbReference type="PROSITE" id="PS50048"/>
    </source>
</evidence>
<dbReference type="Pfam" id="PF00172">
    <property type="entry name" value="Zn_clus"/>
    <property type="match status" value="1"/>
</dbReference>
<dbReference type="PROSITE" id="PS50048">
    <property type="entry name" value="ZN2_CY6_FUNGAL_2"/>
    <property type="match status" value="1"/>
</dbReference>
<organism evidence="4 5">
    <name type="scientific">Epicoccum nigrum</name>
    <name type="common">Soil fungus</name>
    <name type="synonym">Epicoccum purpurascens</name>
    <dbReference type="NCBI Taxonomy" id="105696"/>
    <lineage>
        <taxon>Eukaryota</taxon>
        <taxon>Fungi</taxon>
        <taxon>Dikarya</taxon>
        <taxon>Ascomycota</taxon>
        <taxon>Pezizomycotina</taxon>
        <taxon>Dothideomycetes</taxon>
        <taxon>Pleosporomycetidae</taxon>
        <taxon>Pleosporales</taxon>
        <taxon>Pleosporineae</taxon>
        <taxon>Didymellaceae</taxon>
        <taxon>Epicoccum</taxon>
    </lineage>
</organism>
<sequence length="615" mass="69310">MKRTESGAERANRQCWECLKRRLVCDHTLPHCKKCVKAGKECPGYDAQKPLQWVEPGKVTSRRRKKDLTPKVYTIRSKDDKAAVQPRERCHTGTTAVPSTIDFLDTTTQDDPSTLEWLHLEEPGPTPGAIEIYKSELASLLIHEENAEYVVQMAQQSSAGVSVAEHVLLTGNQNKLRALIERGQEWEIALLLNTTRDPLDRLKRLLSVMEQNHIPSYDYLSNETSEVVQAVDYFNTRIYPDCKETEILAPNPAVIHFPLWALHVLPPAMHHTLVCLGLNHYIHALPPGANRAVVASNRSKIYKYRGQAIRALSENVANEKTRSLDLTISSILMFMAMEVQNSSVGDWRSHAYGMKRLIDMRGGFEDLLRKAPYLTSSLVLFIIIATFSNSLGPGTGQINITEPLEQHLKEVDKLYNLIFPYVLCPPGLFKEIIRINHLRQKIAASPFEDASQHSLDAHDILARIEAFVPEDWAQPGDSRDEYQLLGSTYQCAVALYGTMSLQALDALPSTIEMDAMRAAHGARLEENLRATMQSKTLSKFSLYPLCVLGVEAGYHHQQGTRIWIERQLEEQSRRLGSSSPLKARAVLRRYWARRKPGWDECFDGPLTVLVSGGVN</sequence>
<keyword evidence="5" id="KW-1185">Reference proteome</keyword>
<dbReference type="GO" id="GO:0000981">
    <property type="term" value="F:DNA-binding transcription factor activity, RNA polymerase II-specific"/>
    <property type="evidence" value="ECO:0007669"/>
    <property type="project" value="InterPro"/>
</dbReference>
<proteinExistence type="predicted"/>
<dbReference type="GO" id="GO:0005634">
    <property type="term" value="C:nucleus"/>
    <property type="evidence" value="ECO:0007669"/>
    <property type="project" value="UniProtKB-SubCell"/>
</dbReference>
<dbReference type="SMART" id="SM00066">
    <property type="entry name" value="GAL4"/>
    <property type="match status" value="1"/>
</dbReference>